<evidence type="ECO:0000256" key="3">
    <source>
        <dbReference type="ARBA" id="ARBA00005336"/>
    </source>
</evidence>
<dbReference type="EC" id="3.2.1.21" evidence="4"/>
<comment type="caution">
    <text evidence="11">The sequence shown here is derived from an EMBL/GenBank/DDBJ whole genome shotgun (WGS) entry which is preliminary data.</text>
</comment>
<sequence>MAIDIPSQIVEWSDEDLKSLANLLTLQEKISLLSLENVWETAPIPRLNIPSLKVTDGPNGARGGHFFDGKTAACFPACVSIAATFNPDLARRVGVALGEECETKGAYVLLGPTVCCHRSPLGGRNFEGFSEDPLVSGSLASAYVIGLQSQRVGATVKHYLGNEQDTRRFTLNGTISERALREIYLRPFEQVVKESQPWCVMTSYPKVNGNYVDATPDFIQTILRKQWGYDGFVMSDWGSTSCMESIENGLDMEMPGPPRIRTPKAIKLALEEGQISTVDINASVNNFLKLLKRTGKFGDRRETPMEIALDRPEHRKLIREAGAEGCVLLKNKNSILPLDGSSLKKIALLGPLANYAAAHGGGSASLRCHYKVTPIQAFTHRLGSGVSITSARGAHIFRIYPDLEQGTTNLLGEPGFLAEYFMTRDLTTKPFRIEKFPRGSLFTFMNTEVVGTIAFRFSTIYTPPETGKHYLSFSGLGSSRLFINDDLIFEQETDTTDVMGFFLGVQDEHRFTYFFESSKSYDIRIESFKQFEDNNEHHLFNGQLGCHLGFVSQEEMEADLIAEAVSLAKDADYAFVFVGNTTQWETEGQDLSSMVLPADGSQDALIAAVAAVNPNTIVVTTTGTPFETPWIDDVAALIQGWYAGQETGNSMLDVLLGEVTPSGKLPMSWPKKNEHTACYGNFGLDALESGQVAYVEGVFVGYRHFDRLIGTEQEVRFPFGFGLSFTTFDITNIAVKGAITATDQVTVSGSVKNTGSRSGAEVVQIYLSPPKDSRAERPIKSLVGYSKVFLQPGEEKEFSVSFAKDAAVYWDEDIHMWRAESGEHRVITASSSGVDDIVDVTPLNIEGFTFDP</sequence>
<dbReference type="InterPro" id="IPR037524">
    <property type="entry name" value="PA14/GLEYA"/>
</dbReference>
<evidence type="ECO:0000256" key="2">
    <source>
        <dbReference type="ARBA" id="ARBA00004987"/>
    </source>
</evidence>
<evidence type="ECO:0000256" key="8">
    <source>
        <dbReference type="ARBA" id="ARBA00023295"/>
    </source>
</evidence>
<dbReference type="InterPro" id="IPR017853">
    <property type="entry name" value="GH"/>
</dbReference>
<evidence type="ECO:0000313" key="12">
    <source>
        <dbReference type="Proteomes" id="UP000800235"/>
    </source>
</evidence>
<evidence type="ECO:0000256" key="9">
    <source>
        <dbReference type="ARBA" id="ARBA00023326"/>
    </source>
</evidence>
<keyword evidence="8" id="KW-0326">Glycosidase</keyword>
<dbReference type="InterPro" id="IPR001764">
    <property type="entry name" value="Glyco_hydro_3_N"/>
</dbReference>
<dbReference type="InterPro" id="IPR036881">
    <property type="entry name" value="Glyco_hydro_3_C_sf"/>
</dbReference>
<reference evidence="11" key="1">
    <citation type="journal article" date="2020" name="Stud. Mycol.">
        <title>101 Dothideomycetes genomes: a test case for predicting lifestyles and emergence of pathogens.</title>
        <authorList>
            <person name="Haridas S."/>
            <person name="Albert R."/>
            <person name="Binder M."/>
            <person name="Bloem J."/>
            <person name="Labutti K."/>
            <person name="Salamov A."/>
            <person name="Andreopoulos B."/>
            <person name="Baker S."/>
            <person name="Barry K."/>
            <person name="Bills G."/>
            <person name="Bluhm B."/>
            <person name="Cannon C."/>
            <person name="Castanera R."/>
            <person name="Culley D."/>
            <person name="Daum C."/>
            <person name="Ezra D."/>
            <person name="Gonzalez J."/>
            <person name="Henrissat B."/>
            <person name="Kuo A."/>
            <person name="Liang C."/>
            <person name="Lipzen A."/>
            <person name="Lutzoni F."/>
            <person name="Magnuson J."/>
            <person name="Mondo S."/>
            <person name="Nolan M."/>
            <person name="Ohm R."/>
            <person name="Pangilinan J."/>
            <person name="Park H.-J."/>
            <person name="Ramirez L."/>
            <person name="Alfaro M."/>
            <person name="Sun H."/>
            <person name="Tritt A."/>
            <person name="Yoshinaga Y."/>
            <person name="Zwiers L.-H."/>
            <person name="Turgeon B."/>
            <person name="Goodwin S."/>
            <person name="Spatafora J."/>
            <person name="Crous P."/>
            <person name="Grigoriev I."/>
        </authorList>
    </citation>
    <scope>NUCLEOTIDE SEQUENCE</scope>
    <source>
        <strain evidence="11">CBS 130266</strain>
    </source>
</reference>
<dbReference type="SMART" id="SM00758">
    <property type="entry name" value="PA14"/>
    <property type="match status" value="1"/>
</dbReference>
<dbReference type="Gene3D" id="2.60.120.260">
    <property type="entry name" value="Galactose-binding domain-like"/>
    <property type="match status" value="1"/>
</dbReference>
<organism evidence="11 12">
    <name type="scientific">Tothia fuscella</name>
    <dbReference type="NCBI Taxonomy" id="1048955"/>
    <lineage>
        <taxon>Eukaryota</taxon>
        <taxon>Fungi</taxon>
        <taxon>Dikarya</taxon>
        <taxon>Ascomycota</taxon>
        <taxon>Pezizomycotina</taxon>
        <taxon>Dothideomycetes</taxon>
        <taxon>Pleosporomycetidae</taxon>
        <taxon>Venturiales</taxon>
        <taxon>Cylindrosympodiaceae</taxon>
        <taxon>Tothia</taxon>
    </lineage>
</organism>
<dbReference type="InterPro" id="IPR036962">
    <property type="entry name" value="Glyco_hydro_3_N_sf"/>
</dbReference>
<name>A0A9P4NX72_9PEZI</name>
<evidence type="ECO:0000256" key="5">
    <source>
        <dbReference type="ARBA" id="ARBA00022801"/>
    </source>
</evidence>
<evidence type="ECO:0000313" key="11">
    <source>
        <dbReference type="EMBL" id="KAF2433366.1"/>
    </source>
</evidence>
<dbReference type="AlphaFoldDB" id="A0A9P4NX72"/>
<evidence type="ECO:0000259" key="10">
    <source>
        <dbReference type="PROSITE" id="PS51820"/>
    </source>
</evidence>
<protein>
    <recommendedName>
        <fullName evidence="4">beta-glucosidase</fullName>
        <ecNumber evidence="4">3.2.1.21</ecNumber>
    </recommendedName>
</protein>
<dbReference type="PANTHER" id="PTHR42715:SF3">
    <property type="entry name" value="BETA-GLUCOSIDASE B-RELATED"/>
    <property type="match status" value="1"/>
</dbReference>
<dbReference type="SUPFAM" id="SSF56988">
    <property type="entry name" value="Anthrax protective antigen"/>
    <property type="match status" value="1"/>
</dbReference>
<comment type="similarity">
    <text evidence="3">Belongs to the glycosyl hydrolase 3 family.</text>
</comment>
<keyword evidence="12" id="KW-1185">Reference proteome</keyword>
<dbReference type="InterPro" id="IPR011658">
    <property type="entry name" value="PA14_dom"/>
</dbReference>
<accession>A0A9P4NX72</accession>
<dbReference type="PANTHER" id="PTHR42715">
    <property type="entry name" value="BETA-GLUCOSIDASE"/>
    <property type="match status" value="1"/>
</dbReference>
<proteinExistence type="inferred from homology"/>
<dbReference type="GO" id="GO:0009251">
    <property type="term" value="P:glucan catabolic process"/>
    <property type="evidence" value="ECO:0007669"/>
    <property type="project" value="TreeGrafter"/>
</dbReference>
<dbReference type="SUPFAM" id="SSF52279">
    <property type="entry name" value="Beta-D-glucan exohydrolase, C-terminal domain"/>
    <property type="match status" value="1"/>
</dbReference>
<dbReference type="SUPFAM" id="SSF51445">
    <property type="entry name" value="(Trans)glycosidases"/>
    <property type="match status" value="1"/>
</dbReference>
<dbReference type="Pfam" id="PF01915">
    <property type="entry name" value="Glyco_hydro_3_C"/>
    <property type="match status" value="1"/>
</dbReference>
<dbReference type="Gene3D" id="3.20.20.300">
    <property type="entry name" value="Glycoside hydrolase, family 3, N-terminal domain"/>
    <property type="match status" value="1"/>
</dbReference>
<evidence type="ECO:0000256" key="4">
    <source>
        <dbReference type="ARBA" id="ARBA00012744"/>
    </source>
</evidence>
<dbReference type="InterPro" id="IPR050288">
    <property type="entry name" value="Cellulose_deg_GH3"/>
</dbReference>
<dbReference type="Gene3D" id="3.40.50.1700">
    <property type="entry name" value="Glycoside hydrolase family 3 C-terminal domain"/>
    <property type="match status" value="1"/>
</dbReference>
<keyword evidence="6" id="KW-0325">Glycoprotein</keyword>
<evidence type="ECO:0000256" key="1">
    <source>
        <dbReference type="ARBA" id="ARBA00000448"/>
    </source>
</evidence>
<dbReference type="InterPro" id="IPR013783">
    <property type="entry name" value="Ig-like_fold"/>
</dbReference>
<dbReference type="EMBL" id="MU007021">
    <property type="protein sequence ID" value="KAF2433366.1"/>
    <property type="molecule type" value="Genomic_DNA"/>
</dbReference>
<dbReference type="Gene3D" id="2.60.40.10">
    <property type="entry name" value="Immunoglobulins"/>
    <property type="match status" value="1"/>
</dbReference>
<dbReference type="Proteomes" id="UP000800235">
    <property type="component" value="Unassembled WGS sequence"/>
</dbReference>
<dbReference type="Pfam" id="PF00933">
    <property type="entry name" value="Glyco_hydro_3"/>
    <property type="match status" value="1"/>
</dbReference>
<keyword evidence="5" id="KW-0378">Hydrolase</keyword>
<dbReference type="GO" id="GO:0008422">
    <property type="term" value="F:beta-glucosidase activity"/>
    <property type="evidence" value="ECO:0007669"/>
    <property type="project" value="UniProtKB-EC"/>
</dbReference>
<dbReference type="InterPro" id="IPR002772">
    <property type="entry name" value="Glyco_hydro_3_C"/>
</dbReference>
<dbReference type="OrthoDB" id="47059at2759"/>
<dbReference type="PRINTS" id="PR00133">
    <property type="entry name" value="GLHYDRLASE3"/>
</dbReference>
<dbReference type="Pfam" id="PF07691">
    <property type="entry name" value="PA14"/>
    <property type="match status" value="1"/>
</dbReference>
<keyword evidence="7" id="KW-0119">Carbohydrate metabolism</keyword>
<evidence type="ECO:0000256" key="7">
    <source>
        <dbReference type="ARBA" id="ARBA00023277"/>
    </source>
</evidence>
<keyword evidence="9" id="KW-0624">Polysaccharide degradation</keyword>
<comment type="catalytic activity">
    <reaction evidence="1">
        <text>Hydrolysis of terminal, non-reducing beta-D-glucosyl residues with release of beta-D-glucose.</text>
        <dbReference type="EC" id="3.2.1.21"/>
    </reaction>
</comment>
<dbReference type="PROSITE" id="PS51820">
    <property type="entry name" value="PA14"/>
    <property type="match status" value="1"/>
</dbReference>
<dbReference type="SMART" id="SM01217">
    <property type="entry name" value="Fn3_like"/>
    <property type="match status" value="1"/>
</dbReference>
<comment type="pathway">
    <text evidence="2">Glycan metabolism; cellulose degradation.</text>
</comment>
<dbReference type="Pfam" id="PF14310">
    <property type="entry name" value="Fn3-like"/>
    <property type="match status" value="1"/>
</dbReference>
<dbReference type="InterPro" id="IPR026891">
    <property type="entry name" value="Fn3-like"/>
</dbReference>
<gene>
    <name evidence="11" type="ORF">EJ08DRAFT_583929</name>
</gene>
<feature type="domain" description="PA14" evidence="10">
    <location>
        <begin position="411"/>
        <end position="565"/>
    </location>
</feature>
<evidence type="ECO:0000256" key="6">
    <source>
        <dbReference type="ARBA" id="ARBA00023180"/>
    </source>
</evidence>